<feature type="region of interest" description="Disordered" evidence="1">
    <location>
        <begin position="20"/>
        <end position="64"/>
    </location>
</feature>
<feature type="compositionally biased region" description="Pro residues" evidence="1">
    <location>
        <begin position="30"/>
        <end position="48"/>
    </location>
</feature>
<accession>A0A2T4C435</accession>
<dbReference type="AlphaFoldDB" id="A0A2T4C435"/>
<dbReference type="EMBL" id="KZ679132">
    <property type="protein sequence ID" value="PTB76313.1"/>
    <property type="molecule type" value="Genomic_DNA"/>
</dbReference>
<proteinExistence type="predicted"/>
<feature type="domain" description="DUF7730" evidence="2">
    <location>
        <begin position="223"/>
        <end position="287"/>
    </location>
</feature>
<dbReference type="PANTHER" id="PTHR38790">
    <property type="entry name" value="2EXR DOMAIN-CONTAINING PROTEIN-RELATED"/>
    <property type="match status" value="1"/>
</dbReference>
<name>A0A2T4C435_TRILO</name>
<feature type="region of interest" description="Disordered" evidence="1">
    <location>
        <begin position="394"/>
        <end position="417"/>
    </location>
</feature>
<keyword evidence="4" id="KW-1185">Reference proteome</keyword>
<reference evidence="3 4" key="1">
    <citation type="submission" date="2016-07" db="EMBL/GenBank/DDBJ databases">
        <title>Multiple horizontal gene transfer events from other fungi enriched the ability of initially mycotrophic Trichoderma (Ascomycota) to feed on dead plant biomass.</title>
        <authorList>
            <consortium name="DOE Joint Genome Institute"/>
            <person name="Aerts A."/>
            <person name="Atanasova L."/>
            <person name="Chenthamara K."/>
            <person name="Zhang J."/>
            <person name="Grujic M."/>
            <person name="Henrissat B."/>
            <person name="Kuo A."/>
            <person name="Salamov A."/>
            <person name="Lipzen A."/>
            <person name="Labutti K."/>
            <person name="Barry K."/>
            <person name="Miao Y."/>
            <person name="Rahimi M.J."/>
            <person name="Shen Q."/>
            <person name="Grigoriev I.V."/>
            <person name="Kubicek C.P."/>
            <person name="Druzhinina I.S."/>
        </authorList>
    </citation>
    <scope>NUCLEOTIDE SEQUENCE [LARGE SCALE GENOMIC DNA]</scope>
    <source>
        <strain evidence="3 4">ATCC 18648</strain>
    </source>
</reference>
<dbReference type="OrthoDB" id="515692at2759"/>
<feature type="region of interest" description="Disordered" evidence="1">
    <location>
        <begin position="116"/>
        <end position="139"/>
    </location>
</feature>
<evidence type="ECO:0000259" key="2">
    <source>
        <dbReference type="Pfam" id="PF24864"/>
    </source>
</evidence>
<protein>
    <recommendedName>
        <fullName evidence="2">DUF7730 domain-containing protein</fullName>
    </recommendedName>
</protein>
<evidence type="ECO:0000313" key="3">
    <source>
        <dbReference type="EMBL" id="PTB76313.1"/>
    </source>
</evidence>
<dbReference type="Pfam" id="PF24864">
    <property type="entry name" value="DUF7730"/>
    <property type="match status" value="1"/>
</dbReference>
<evidence type="ECO:0000313" key="4">
    <source>
        <dbReference type="Proteomes" id="UP000240760"/>
    </source>
</evidence>
<dbReference type="PANTHER" id="PTHR38790:SF4">
    <property type="entry name" value="2EXR DOMAIN-CONTAINING PROTEIN"/>
    <property type="match status" value="1"/>
</dbReference>
<gene>
    <name evidence="3" type="ORF">M440DRAFT_1401760</name>
</gene>
<dbReference type="InterPro" id="IPR056632">
    <property type="entry name" value="DUF7730"/>
</dbReference>
<organism evidence="3 4">
    <name type="scientific">Trichoderma longibrachiatum ATCC 18648</name>
    <dbReference type="NCBI Taxonomy" id="983965"/>
    <lineage>
        <taxon>Eukaryota</taxon>
        <taxon>Fungi</taxon>
        <taxon>Dikarya</taxon>
        <taxon>Ascomycota</taxon>
        <taxon>Pezizomycotina</taxon>
        <taxon>Sordariomycetes</taxon>
        <taxon>Hypocreomycetidae</taxon>
        <taxon>Hypocreales</taxon>
        <taxon>Hypocreaceae</taxon>
        <taxon>Trichoderma</taxon>
    </lineage>
</organism>
<dbReference type="STRING" id="983965.A0A2T4C435"/>
<sequence length="466" mass="52289">MPNALVSWFRRRRVARSNRKRASSGSSLVLPPPPLLIIEDPPIPPHPRLPSQRPGRLTPSPSRESLVSATVAATADSPFFTRLPLEIRRKILVEAFGAQTVHMDLIYDHPVLQPPFLQDPSMSSSSEEEEEERAGRRRDAWRAHGNLNVRLGTGVCDARNLRLDDSRPKEWAWRSSVCHRNPPGRCRPGDEVQPAEDYCRFGQSPWHLTCRHWPGEFPTKCLIGAMGWLCSCRQAYMEGIDVLYATNTFHTASKEMILSLPSVLLPQRLASIASVELVWDFAPFPSIHPEVVKPPLSDMASFRLFLDAVPATFPAARKLHISLQGRLYPTRTVNGLTSWDSSGGGGGVDDEDRTDEILRPVDELVTRLGPHVTDFSLGIPSSLYQDQRDKALKNGDPVEQAHREQHERHWRPLSSEGGGDGGRTGYWVWLGQKDFTMPYMCTMGEGGFLQDIIGEEDWVLYRVAPN</sequence>
<dbReference type="Proteomes" id="UP000240760">
    <property type="component" value="Unassembled WGS sequence"/>
</dbReference>
<evidence type="ECO:0000256" key="1">
    <source>
        <dbReference type="SAM" id="MobiDB-lite"/>
    </source>
</evidence>